<keyword evidence="2" id="KW-1185">Reference proteome</keyword>
<evidence type="ECO:0000313" key="1">
    <source>
        <dbReference type="EMBL" id="TXF90000.1"/>
    </source>
</evidence>
<dbReference type="EMBL" id="VOXD01000010">
    <property type="protein sequence ID" value="TXF90000.1"/>
    <property type="molecule type" value="Genomic_DNA"/>
</dbReference>
<sequence>MHFLLSVLFIVTSPQNVSLQVSSTAAAKGDFHLAVYASAADYEARRPLVGAVKACNDDVVGFEIDLPSAGDYVISGYHDLNGNGKLDFNMMGIPKEPYGFVRPPVSKWKEPQFEEIATSVDGGKLQAKLDFKLWKEY</sequence>
<protein>
    <submittedName>
        <fullName evidence="1">DUF2141 domain-containing protein</fullName>
    </submittedName>
</protein>
<gene>
    <name evidence="1" type="ORF">FUA23_08595</name>
</gene>
<proteinExistence type="predicted"/>
<organism evidence="1 2">
    <name type="scientific">Neolewinella aurantiaca</name>
    <dbReference type="NCBI Taxonomy" id="2602767"/>
    <lineage>
        <taxon>Bacteria</taxon>
        <taxon>Pseudomonadati</taxon>
        <taxon>Bacteroidota</taxon>
        <taxon>Saprospiria</taxon>
        <taxon>Saprospirales</taxon>
        <taxon>Lewinellaceae</taxon>
        <taxon>Neolewinella</taxon>
    </lineage>
</organism>
<dbReference type="OrthoDB" id="9788332at2"/>
<dbReference type="AlphaFoldDB" id="A0A5C7FY76"/>
<dbReference type="Proteomes" id="UP000321907">
    <property type="component" value="Unassembled WGS sequence"/>
</dbReference>
<name>A0A5C7FY76_9BACT</name>
<reference evidence="1 2" key="1">
    <citation type="submission" date="2019-08" db="EMBL/GenBank/DDBJ databases">
        <title>Lewinella sp. strain SSH13 Genome sequencing and assembly.</title>
        <authorList>
            <person name="Kim I."/>
        </authorList>
    </citation>
    <scope>NUCLEOTIDE SEQUENCE [LARGE SCALE GENOMIC DNA]</scope>
    <source>
        <strain evidence="1 2">SSH13</strain>
    </source>
</reference>
<accession>A0A5C7FY76</accession>
<comment type="caution">
    <text evidence="1">The sequence shown here is derived from an EMBL/GenBank/DDBJ whole genome shotgun (WGS) entry which is preliminary data.</text>
</comment>
<dbReference type="InterPro" id="IPR018673">
    <property type="entry name" value="DUF2141"/>
</dbReference>
<evidence type="ECO:0000313" key="2">
    <source>
        <dbReference type="Proteomes" id="UP000321907"/>
    </source>
</evidence>
<dbReference type="RefSeq" id="WP_147930320.1">
    <property type="nucleotide sequence ID" value="NZ_VOXD01000010.1"/>
</dbReference>
<dbReference type="Pfam" id="PF09912">
    <property type="entry name" value="DUF2141"/>
    <property type="match status" value="1"/>
</dbReference>